<dbReference type="Proteomes" id="UP000823598">
    <property type="component" value="Unassembled WGS sequence"/>
</dbReference>
<reference evidence="4" key="2">
    <citation type="journal article" date="2021" name="PeerJ">
        <title>Extensive microbial diversity within the chicken gut microbiome revealed by metagenomics and culture.</title>
        <authorList>
            <person name="Gilroy R."/>
            <person name="Ravi A."/>
            <person name="Getino M."/>
            <person name="Pursley I."/>
            <person name="Horton D.L."/>
            <person name="Alikhan N.F."/>
            <person name="Baker D."/>
            <person name="Gharbi K."/>
            <person name="Hall N."/>
            <person name="Watson M."/>
            <person name="Adriaenssens E.M."/>
            <person name="Foster-Nyarko E."/>
            <person name="Jarju S."/>
            <person name="Secka A."/>
            <person name="Antonio M."/>
            <person name="Oren A."/>
            <person name="Chaudhuri R.R."/>
            <person name="La Ragione R."/>
            <person name="Hildebrand F."/>
            <person name="Pallen M.J."/>
        </authorList>
    </citation>
    <scope>NUCLEOTIDE SEQUENCE</scope>
    <source>
        <strain evidence="4">6919</strain>
    </source>
</reference>
<name>A0A9D9IT94_9BACT</name>
<evidence type="ECO:0000313" key="4">
    <source>
        <dbReference type="EMBL" id="MBO8477238.1"/>
    </source>
</evidence>
<gene>
    <name evidence="4" type="ORF">IAB88_09665</name>
</gene>
<dbReference type="PANTHER" id="PTHR43405">
    <property type="entry name" value="GLYCOSYL HYDROLASE DIGH"/>
    <property type="match status" value="1"/>
</dbReference>
<dbReference type="InterPro" id="IPR052177">
    <property type="entry name" value="Divisome_Glycosyl_Hydrolase"/>
</dbReference>
<dbReference type="InterPro" id="IPR017853">
    <property type="entry name" value="GH"/>
</dbReference>
<evidence type="ECO:0000256" key="2">
    <source>
        <dbReference type="SAM" id="SignalP"/>
    </source>
</evidence>
<accession>A0A9D9IT94</accession>
<evidence type="ECO:0000259" key="3">
    <source>
        <dbReference type="Pfam" id="PF02638"/>
    </source>
</evidence>
<dbReference type="PANTHER" id="PTHR43405:SF1">
    <property type="entry name" value="GLYCOSYL HYDROLASE DIGH"/>
    <property type="match status" value="1"/>
</dbReference>
<dbReference type="EMBL" id="JADIMC010000115">
    <property type="protein sequence ID" value="MBO8477238.1"/>
    <property type="molecule type" value="Genomic_DNA"/>
</dbReference>
<reference evidence="4" key="1">
    <citation type="submission" date="2020-10" db="EMBL/GenBank/DDBJ databases">
        <authorList>
            <person name="Gilroy R."/>
        </authorList>
    </citation>
    <scope>NUCLEOTIDE SEQUENCE</scope>
    <source>
        <strain evidence="4">6919</strain>
    </source>
</reference>
<dbReference type="SUPFAM" id="SSF51445">
    <property type="entry name" value="(Trans)glycosidases"/>
    <property type="match status" value="1"/>
</dbReference>
<feature type="chain" id="PRO_5039468519" evidence="2">
    <location>
        <begin position="20"/>
        <end position="492"/>
    </location>
</feature>
<evidence type="ECO:0000256" key="1">
    <source>
        <dbReference type="ARBA" id="ARBA00022729"/>
    </source>
</evidence>
<keyword evidence="1 2" id="KW-0732">Signal</keyword>
<proteinExistence type="predicted"/>
<dbReference type="AlphaFoldDB" id="A0A9D9IT94"/>
<organism evidence="4 5">
    <name type="scientific">Candidatus Limisoma faecipullorum</name>
    <dbReference type="NCBI Taxonomy" id="2840854"/>
    <lineage>
        <taxon>Bacteria</taxon>
        <taxon>Pseudomonadati</taxon>
        <taxon>Bacteroidota</taxon>
        <taxon>Bacteroidia</taxon>
        <taxon>Bacteroidales</taxon>
        <taxon>Candidatus Limisoma</taxon>
    </lineage>
</organism>
<dbReference type="Pfam" id="PF02638">
    <property type="entry name" value="GHL10"/>
    <property type="match status" value="1"/>
</dbReference>
<protein>
    <submittedName>
        <fullName evidence="4">Family 10 glycosylhydrolase</fullName>
    </submittedName>
</protein>
<dbReference type="Gene3D" id="3.20.20.80">
    <property type="entry name" value="Glycosidases"/>
    <property type="match status" value="1"/>
</dbReference>
<dbReference type="InterPro" id="IPR003790">
    <property type="entry name" value="GHL10"/>
</dbReference>
<feature type="signal peptide" evidence="2">
    <location>
        <begin position="1"/>
        <end position="19"/>
    </location>
</feature>
<comment type="caution">
    <text evidence="4">The sequence shown here is derived from an EMBL/GenBank/DDBJ whole genome shotgun (WGS) entry which is preliminary data.</text>
</comment>
<sequence>MKRILLISALSLAALTISAANPKHEFRGAWLHTVHQGQYARMTTDETKKYLEDQLDKLKAAGCNAVVFQVRPSADAFYESELEPWSRFLTGTAGKAPSPYWDPLEFMIEQSHARGMELHAWLNPYRVTSSNNEKLASSHIYHKHPERFVKYDGKLYFDPGLPENREFIESVVADIVSRYDVDAIHMDDYFYPYPVKGKDFPDDKSYAEYGNGMDRGDWRRQNVNLLIEGLHETIAVTKPWVRLGISPFGIWRNKSSDPKGSDTNGLQNYDELYADVLLWTEKGWVDYMLPQLYWTLEKKVASSEKLAYWWNDNANGRHMYIGQSIGATMDTPDLAPSKNPTQLDHKIRLSRELPNIHGNCWWPGYMITSNYKGIADSLATNQQSTIALVPSYPWIDNVAPDEVSELKVKGRMISWKAPATDDVMQQARAYVVYRFDKNERTDLTDAASIVCVTYTPEYQIPDDVEGSYHYVVTVLDRANNESKSGKSVVVEL</sequence>
<evidence type="ECO:0000313" key="5">
    <source>
        <dbReference type="Proteomes" id="UP000823598"/>
    </source>
</evidence>
<feature type="domain" description="Glycosyl hydrolase-like 10" evidence="3">
    <location>
        <begin position="25"/>
        <end position="324"/>
    </location>
</feature>